<protein>
    <submittedName>
        <fullName evidence="11">Thiol:disulfide interchange protein</fullName>
    </submittedName>
</protein>
<evidence type="ECO:0000256" key="5">
    <source>
        <dbReference type="ARBA" id="ARBA00022989"/>
    </source>
</evidence>
<feature type="transmembrane region" description="Helical" evidence="8">
    <location>
        <begin position="212"/>
        <end position="236"/>
    </location>
</feature>
<feature type="transmembrane region" description="Helical" evidence="8">
    <location>
        <begin position="392"/>
        <end position="410"/>
    </location>
</feature>
<evidence type="ECO:0000256" key="4">
    <source>
        <dbReference type="ARBA" id="ARBA00022748"/>
    </source>
</evidence>
<dbReference type="EMBL" id="BMOB01000014">
    <property type="protein sequence ID" value="GGI92803.1"/>
    <property type="molecule type" value="Genomic_DNA"/>
</dbReference>
<name>A0A917K0Y8_9GAMM</name>
<feature type="domain" description="Thioredoxin" evidence="10">
    <location>
        <begin position="446"/>
        <end position="579"/>
    </location>
</feature>
<gene>
    <name evidence="11" type="primary">dsbD</name>
    <name evidence="11" type="ORF">GCM10007966_21750</name>
</gene>
<feature type="transmembrane region" description="Helical" evidence="8">
    <location>
        <begin position="422"/>
        <end position="439"/>
    </location>
</feature>
<dbReference type="Pfam" id="PF02683">
    <property type="entry name" value="DsbD_TM"/>
    <property type="match status" value="1"/>
</dbReference>
<dbReference type="InterPro" id="IPR013766">
    <property type="entry name" value="Thioredoxin_domain"/>
</dbReference>
<comment type="caution">
    <text evidence="11">The sequence shown here is derived from an EMBL/GenBank/DDBJ whole genome shotgun (WGS) entry which is preliminary data.</text>
</comment>
<keyword evidence="12" id="KW-1185">Reference proteome</keyword>
<evidence type="ECO:0000259" key="10">
    <source>
        <dbReference type="PROSITE" id="PS51352"/>
    </source>
</evidence>
<keyword evidence="6 8" id="KW-0472">Membrane</keyword>
<keyword evidence="7" id="KW-0676">Redox-active center</keyword>
<dbReference type="GO" id="GO:0045454">
    <property type="term" value="P:cell redox homeostasis"/>
    <property type="evidence" value="ECO:0007669"/>
    <property type="project" value="TreeGrafter"/>
</dbReference>
<feature type="transmembrane region" description="Helical" evidence="8">
    <location>
        <begin position="289"/>
        <end position="321"/>
    </location>
</feature>
<evidence type="ECO:0000256" key="9">
    <source>
        <dbReference type="SAM" id="SignalP"/>
    </source>
</evidence>
<dbReference type="SUPFAM" id="SSF52833">
    <property type="entry name" value="Thioredoxin-like"/>
    <property type="match status" value="1"/>
</dbReference>
<evidence type="ECO:0000256" key="2">
    <source>
        <dbReference type="ARBA" id="ARBA00022475"/>
    </source>
</evidence>
<dbReference type="PANTHER" id="PTHR32234:SF0">
    <property type="entry name" value="THIOL:DISULFIDE INTERCHANGE PROTEIN DSBD"/>
    <property type="match status" value="1"/>
</dbReference>
<dbReference type="InterPro" id="IPR036929">
    <property type="entry name" value="DsbDN_sf"/>
</dbReference>
<feature type="chain" id="PRO_5037502388" evidence="9">
    <location>
        <begin position="20"/>
        <end position="582"/>
    </location>
</feature>
<dbReference type="PANTHER" id="PTHR32234">
    <property type="entry name" value="THIOL:DISULFIDE INTERCHANGE PROTEIN DSBD"/>
    <property type="match status" value="1"/>
</dbReference>
<dbReference type="AlphaFoldDB" id="A0A917K0Y8"/>
<feature type="transmembrane region" description="Helical" evidence="8">
    <location>
        <begin position="168"/>
        <end position="200"/>
    </location>
</feature>
<dbReference type="CDD" id="cd02953">
    <property type="entry name" value="DsbDgamma"/>
    <property type="match status" value="1"/>
</dbReference>
<dbReference type="NCBIfam" id="NF001419">
    <property type="entry name" value="PRK00293.1"/>
    <property type="match status" value="1"/>
</dbReference>
<evidence type="ECO:0000256" key="7">
    <source>
        <dbReference type="ARBA" id="ARBA00023284"/>
    </source>
</evidence>
<dbReference type="SUPFAM" id="SSF74863">
    <property type="entry name" value="Thiol:disulfide interchange protein DsbD, N-terminal domain (DsbD-alpha)"/>
    <property type="match status" value="1"/>
</dbReference>
<accession>A0A917K0Y8</accession>
<dbReference type="GO" id="GO:0005886">
    <property type="term" value="C:plasma membrane"/>
    <property type="evidence" value="ECO:0007669"/>
    <property type="project" value="UniProtKB-SubCell"/>
</dbReference>
<dbReference type="Gene3D" id="2.60.40.1250">
    <property type="entry name" value="Thiol:disulfide interchange protein DsbD, N-terminal domain"/>
    <property type="match status" value="1"/>
</dbReference>
<keyword evidence="5 8" id="KW-1133">Transmembrane helix</keyword>
<dbReference type="InterPro" id="IPR017937">
    <property type="entry name" value="Thioredoxin_CS"/>
</dbReference>
<dbReference type="Pfam" id="PF11412">
    <property type="entry name" value="DsbD_N"/>
    <property type="match status" value="1"/>
</dbReference>
<dbReference type="Proteomes" id="UP000630149">
    <property type="component" value="Unassembled WGS sequence"/>
</dbReference>
<dbReference type="InterPro" id="IPR028250">
    <property type="entry name" value="DsbDN"/>
</dbReference>
<organism evidence="11 12">
    <name type="scientific">Legionella impletisoli</name>
    <dbReference type="NCBI Taxonomy" id="343510"/>
    <lineage>
        <taxon>Bacteria</taxon>
        <taxon>Pseudomonadati</taxon>
        <taxon>Pseudomonadota</taxon>
        <taxon>Gammaproteobacteria</taxon>
        <taxon>Legionellales</taxon>
        <taxon>Legionellaceae</taxon>
        <taxon>Legionella</taxon>
    </lineage>
</organism>
<evidence type="ECO:0000256" key="8">
    <source>
        <dbReference type="SAM" id="Phobius"/>
    </source>
</evidence>
<evidence type="ECO:0000256" key="3">
    <source>
        <dbReference type="ARBA" id="ARBA00022692"/>
    </source>
</evidence>
<dbReference type="Gene3D" id="3.40.30.10">
    <property type="entry name" value="Glutaredoxin"/>
    <property type="match status" value="1"/>
</dbReference>
<feature type="transmembrane region" description="Helical" evidence="8">
    <location>
        <begin position="248"/>
        <end position="268"/>
    </location>
</feature>
<feature type="transmembrane region" description="Helical" evidence="8">
    <location>
        <begin position="369"/>
        <end position="386"/>
    </location>
</feature>
<feature type="signal peptide" evidence="9">
    <location>
        <begin position="1"/>
        <end position="19"/>
    </location>
</feature>
<dbReference type="PROSITE" id="PS51352">
    <property type="entry name" value="THIOREDOXIN_2"/>
    <property type="match status" value="1"/>
</dbReference>
<dbReference type="InterPro" id="IPR036249">
    <property type="entry name" value="Thioredoxin-like_sf"/>
</dbReference>
<proteinExistence type="predicted"/>
<dbReference type="InterPro" id="IPR035671">
    <property type="entry name" value="DsbD_gamma"/>
</dbReference>
<dbReference type="InterPro" id="IPR003834">
    <property type="entry name" value="Cyt_c_assmbl_TM_dom"/>
</dbReference>
<evidence type="ECO:0000313" key="11">
    <source>
        <dbReference type="EMBL" id="GGI92803.1"/>
    </source>
</evidence>
<keyword evidence="2" id="KW-1003">Cell membrane</keyword>
<evidence type="ECO:0000256" key="6">
    <source>
        <dbReference type="ARBA" id="ARBA00023136"/>
    </source>
</evidence>
<reference evidence="11" key="2">
    <citation type="submission" date="2020-09" db="EMBL/GenBank/DDBJ databases">
        <authorList>
            <person name="Sun Q."/>
            <person name="Ohkuma M."/>
        </authorList>
    </citation>
    <scope>NUCLEOTIDE SEQUENCE</scope>
    <source>
        <strain evidence="11">JCM 13919</strain>
    </source>
</reference>
<dbReference type="GO" id="GO:0017004">
    <property type="term" value="P:cytochrome complex assembly"/>
    <property type="evidence" value="ECO:0007669"/>
    <property type="project" value="UniProtKB-KW"/>
</dbReference>
<feature type="transmembrane region" description="Helical" evidence="8">
    <location>
        <begin position="327"/>
        <end position="348"/>
    </location>
</feature>
<evidence type="ECO:0000313" key="12">
    <source>
        <dbReference type="Proteomes" id="UP000630149"/>
    </source>
</evidence>
<dbReference type="Pfam" id="PF13899">
    <property type="entry name" value="Thioredoxin_7"/>
    <property type="match status" value="1"/>
</dbReference>
<dbReference type="GO" id="GO:0015035">
    <property type="term" value="F:protein-disulfide reductase activity"/>
    <property type="evidence" value="ECO:0007669"/>
    <property type="project" value="TreeGrafter"/>
</dbReference>
<keyword evidence="9" id="KW-0732">Signal</keyword>
<sequence length="582" mass="63130">MVVLFLMIPVLGWAAPLPAHEVFQLEASVQDPNTLLLTWRIQPGFFLYQERIKFNPSPHSNFTVGYIAYPPTEEKTDKRGKTYPIYRDQLKLSVPVLASEPGESLLEVTYQGCADDGFCYPPEAVHFKLAFNPKLALSSVSKETTDLHEPITEEPPSEFEQLFSSDNLVLIILGFLGFGLLLSFTPCVLPMVPVLSGLIVGHGKDLTTRKAFMLSLSYVLSMSLTYAAVGAIVALLGNNLQVAMQSPWIISLFSLIFVLLALSMFNFYDLRLPLSWQNKLASITRSHAGGHYLGAALMGCLSTLILSPCVTAPLIGALGYIAQTGNIIIGSVALFSLGLGMGLPLLLVGISAGKLLPKAGKWMNEVKSFFGVLLLGMAIYLMSRILPPVFTMALWGSLLIFSGIYLGALTRSVTNPEKFNQALGIICIVYGILILVGASQGNNNPLQPLASISKLEVKQDTPSMEVVTSLNQAKSIINAAKGKPVLLDFYADWCTSCKIIAATTLKDPKVVSALEDFVVVKVDITANDAQSKALMKHFDVVAPPTFLFLNATGKELTPLREVGDITAEQFAAKLNKVLAIIR</sequence>
<comment type="subcellular location">
    <subcellularLocation>
        <location evidence="1">Cell membrane</location>
        <topology evidence="1">Multi-pass membrane protein</topology>
    </subcellularLocation>
</comment>
<keyword evidence="4" id="KW-0201">Cytochrome c-type biogenesis</keyword>
<evidence type="ECO:0000256" key="1">
    <source>
        <dbReference type="ARBA" id="ARBA00004651"/>
    </source>
</evidence>
<reference evidence="11" key="1">
    <citation type="journal article" date="2014" name="Int. J. Syst. Evol. Microbiol.">
        <title>Complete genome sequence of Corynebacterium casei LMG S-19264T (=DSM 44701T), isolated from a smear-ripened cheese.</title>
        <authorList>
            <consortium name="US DOE Joint Genome Institute (JGI-PGF)"/>
            <person name="Walter F."/>
            <person name="Albersmeier A."/>
            <person name="Kalinowski J."/>
            <person name="Ruckert C."/>
        </authorList>
    </citation>
    <scope>NUCLEOTIDE SEQUENCE</scope>
    <source>
        <strain evidence="11">JCM 13919</strain>
    </source>
</reference>
<dbReference type="PROSITE" id="PS00194">
    <property type="entry name" value="THIOREDOXIN_1"/>
    <property type="match status" value="1"/>
</dbReference>
<keyword evidence="3 8" id="KW-0812">Transmembrane</keyword>